<feature type="compositionally biased region" description="Low complexity" evidence="7">
    <location>
        <begin position="310"/>
        <end position="320"/>
    </location>
</feature>
<evidence type="ECO:0000256" key="4">
    <source>
        <dbReference type="ARBA" id="ARBA00022989"/>
    </source>
</evidence>
<dbReference type="GeneID" id="106722875"/>
<dbReference type="PANTHER" id="PTHR31247">
    <property type="entry name" value="TRANSMEMBRANE PROTEIN 198 FAMILY MEMBER"/>
    <property type="match status" value="1"/>
</dbReference>
<feature type="transmembrane region" description="Helical" evidence="8">
    <location>
        <begin position="143"/>
        <end position="162"/>
    </location>
</feature>
<dbReference type="STRING" id="38654.A0A3Q0FNE5"/>
<evidence type="ECO:0000256" key="7">
    <source>
        <dbReference type="SAM" id="MobiDB-lite"/>
    </source>
</evidence>
<protein>
    <recommendedName>
        <fullName evidence="6">Transmembrane protein 198</fullName>
    </recommendedName>
</protein>
<dbReference type="Pfam" id="PF13886">
    <property type="entry name" value="TM7S3_TM198"/>
    <property type="match status" value="1"/>
</dbReference>
<feature type="region of interest" description="Disordered" evidence="7">
    <location>
        <begin position="1"/>
        <end position="22"/>
    </location>
</feature>
<comment type="similarity">
    <text evidence="2">Belongs to the TMEM198 family.</text>
</comment>
<accession>A0A3Q0FNE5</accession>
<keyword evidence="10" id="KW-1185">Reference proteome</keyword>
<evidence type="ECO:0000256" key="5">
    <source>
        <dbReference type="ARBA" id="ARBA00023136"/>
    </source>
</evidence>
<evidence type="ECO:0000256" key="8">
    <source>
        <dbReference type="SAM" id="Phobius"/>
    </source>
</evidence>
<feature type="transmembrane region" description="Helical" evidence="8">
    <location>
        <begin position="115"/>
        <end position="137"/>
    </location>
</feature>
<keyword evidence="5 8" id="KW-0472">Membrane</keyword>
<keyword evidence="3 8" id="KW-0812">Transmembrane</keyword>
<keyword evidence="4 8" id="KW-1133">Transmembrane helix</keyword>
<feature type="transmembrane region" description="Helical" evidence="8">
    <location>
        <begin position="167"/>
        <end position="185"/>
    </location>
</feature>
<dbReference type="KEGG" id="asn:106722875"/>
<feature type="region of interest" description="Disordered" evidence="7">
    <location>
        <begin position="310"/>
        <end position="343"/>
    </location>
</feature>
<evidence type="ECO:0000313" key="11">
    <source>
        <dbReference type="RefSeq" id="XP_025047183.1"/>
    </source>
</evidence>
<dbReference type="RefSeq" id="XP_025047183.1">
    <property type="nucleotide sequence ID" value="XM_025191398.1"/>
</dbReference>
<evidence type="ECO:0000256" key="6">
    <source>
        <dbReference type="ARBA" id="ARBA00049737"/>
    </source>
</evidence>
<dbReference type="InterPro" id="IPR040236">
    <property type="entry name" value="TMEM198"/>
</dbReference>
<feature type="transmembrane region" description="Helical" evidence="8">
    <location>
        <begin position="35"/>
        <end position="54"/>
    </location>
</feature>
<feature type="domain" description="TM7S3/TM198-like" evidence="9">
    <location>
        <begin position="41"/>
        <end position="233"/>
    </location>
</feature>
<dbReference type="Proteomes" id="UP000189705">
    <property type="component" value="Unplaced"/>
</dbReference>
<feature type="region of interest" description="Disordered" evidence="7">
    <location>
        <begin position="258"/>
        <end position="289"/>
    </location>
</feature>
<name>A0A3Q0FNE5_ALLSI</name>
<sequence length="343" mass="35871">MEPPRLPLTPQATTPGPESPGLEPCGLEPERGYDAVPAAVCALGCVFGVVYSCFGYRCFKAVMFLMGLLVGAAVVLALCSQERDARLSLAASAGLALGIGVLCGLVTLLVRSAGLFLTGLLPGLLLGAAGLVAAEPLGQPRSAWVPGGCLLGPALLGALLALRWPKALTVLSTAAGGAAAVVLGLDYGTQRLALGLHIYDCLRLALSAPLCWPSWALLGAWPMLSLLAALLQWKLTARGFSHTQGVIPRRRRRRLLRIRQQEAKKRPSPGPPEGSYRRKPPPATRFPGDVLAPSYIQSLRDRQLGASASLSSLSAATPALPERDDDCGSTTPLQPLAAPCTRP</sequence>
<comment type="subcellular location">
    <subcellularLocation>
        <location evidence="1">Membrane</location>
        <topology evidence="1">Multi-pass membrane protein</topology>
    </subcellularLocation>
</comment>
<gene>
    <name evidence="11" type="primary">LOC106722875</name>
</gene>
<feature type="transmembrane region" description="Helical" evidence="8">
    <location>
        <begin position="61"/>
        <end position="78"/>
    </location>
</feature>
<dbReference type="GO" id="GO:0005886">
    <property type="term" value="C:plasma membrane"/>
    <property type="evidence" value="ECO:0007669"/>
    <property type="project" value="TreeGrafter"/>
</dbReference>
<evidence type="ECO:0000259" key="9">
    <source>
        <dbReference type="Pfam" id="PF13886"/>
    </source>
</evidence>
<feature type="transmembrane region" description="Helical" evidence="8">
    <location>
        <begin position="90"/>
        <end position="110"/>
    </location>
</feature>
<organism evidence="10 11">
    <name type="scientific">Alligator sinensis</name>
    <name type="common">Chinese alligator</name>
    <dbReference type="NCBI Taxonomy" id="38654"/>
    <lineage>
        <taxon>Eukaryota</taxon>
        <taxon>Metazoa</taxon>
        <taxon>Chordata</taxon>
        <taxon>Craniata</taxon>
        <taxon>Vertebrata</taxon>
        <taxon>Euteleostomi</taxon>
        <taxon>Archelosauria</taxon>
        <taxon>Archosauria</taxon>
        <taxon>Crocodylia</taxon>
        <taxon>Alligatoridae</taxon>
        <taxon>Alligatorinae</taxon>
        <taxon>Alligator</taxon>
    </lineage>
</organism>
<evidence type="ECO:0000313" key="10">
    <source>
        <dbReference type="Proteomes" id="UP000189705"/>
    </source>
</evidence>
<evidence type="ECO:0000256" key="1">
    <source>
        <dbReference type="ARBA" id="ARBA00004141"/>
    </source>
</evidence>
<feature type="transmembrane region" description="Helical" evidence="8">
    <location>
        <begin position="212"/>
        <end position="231"/>
    </location>
</feature>
<dbReference type="AlphaFoldDB" id="A0A3Q0FNE5"/>
<evidence type="ECO:0000256" key="2">
    <source>
        <dbReference type="ARBA" id="ARBA00006244"/>
    </source>
</evidence>
<dbReference type="InterPro" id="IPR025256">
    <property type="entry name" value="TM7S3/TM198-like_dom"/>
</dbReference>
<proteinExistence type="inferred from homology"/>
<dbReference type="PANTHER" id="PTHR31247:SF17">
    <property type="entry name" value="DUF4203 DOMAIN-CONTAINING PROTEIN"/>
    <property type="match status" value="1"/>
</dbReference>
<evidence type="ECO:0000256" key="3">
    <source>
        <dbReference type="ARBA" id="ARBA00022692"/>
    </source>
</evidence>
<dbReference type="InParanoid" id="A0A3Q0FNE5"/>
<reference evidence="11" key="1">
    <citation type="submission" date="2025-08" db="UniProtKB">
        <authorList>
            <consortium name="RefSeq"/>
        </authorList>
    </citation>
    <scope>IDENTIFICATION</scope>
</reference>